<accession>A0A5N1GIQ4</accession>
<evidence type="ECO:0000313" key="2">
    <source>
        <dbReference type="EMBL" id="KAA9300845.1"/>
    </source>
</evidence>
<dbReference type="AlphaFoldDB" id="A0A5N1GIQ4"/>
<dbReference type="EMBL" id="VYWO01000003">
    <property type="protein sequence ID" value="KAA9300845.1"/>
    <property type="molecule type" value="Genomic_DNA"/>
</dbReference>
<evidence type="ECO:0000313" key="3">
    <source>
        <dbReference type="Proteomes" id="UP000327148"/>
    </source>
</evidence>
<gene>
    <name evidence="2" type="ORF">F6I03_05945</name>
</gene>
<sequence>MNKLHKNLYQLPEWVKLTIVILLFLMSYFWILEHNPFSSRIIVSILAFVLANILGMIFRKPRG</sequence>
<keyword evidence="1" id="KW-0472">Membrane</keyword>
<comment type="caution">
    <text evidence="2">The sequence shown here is derived from an EMBL/GenBank/DDBJ whole genome shotgun (WGS) entry which is preliminary data.</text>
</comment>
<feature type="transmembrane region" description="Helical" evidence="1">
    <location>
        <begin position="14"/>
        <end position="31"/>
    </location>
</feature>
<dbReference type="OrthoDB" id="2136523at2"/>
<keyword evidence="1" id="KW-0812">Transmembrane</keyword>
<dbReference type="RefSeq" id="WP_070430558.1">
    <property type="nucleotide sequence ID" value="NZ_VYWO01000003.1"/>
</dbReference>
<keyword evidence="1" id="KW-1133">Transmembrane helix</keyword>
<dbReference type="Proteomes" id="UP000327148">
    <property type="component" value="Unassembled WGS sequence"/>
</dbReference>
<reference evidence="2 3" key="1">
    <citation type="submission" date="2019-09" db="EMBL/GenBank/DDBJ databases">
        <title>Draft genome sequence assemblies of isolates from the urinary tract.</title>
        <authorList>
            <person name="Mores C.R."/>
            <person name="Putonti C."/>
            <person name="Wolfe A.J."/>
        </authorList>
    </citation>
    <scope>NUCLEOTIDE SEQUENCE [LARGE SCALE GENOMIC DNA]</scope>
    <source>
        <strain evidence="2 3">UMB623</strain>
    </source>
</reference>
<organism evidence="2 3">
    <name type="scientific">Aerococcus sanguinicola</name>
    <dbReference type="NCBI Taxonomy" id="119206"/>
    <lineage>
        <taxon>Bacteria</taxon>
        <taxon>Bacillati</taxon>
        <taxon>Bacillota</taxon>
        <taxon>Bacilli</taxon>
        <taxon>Lactobacillales</taxon>
        <taxon>Aerococcaceae</taxon>
        <taxon>Aerococcus</taxon>
    </lineage>
</organism>
<protein>
    <submittedName>
        <fullName evidence="2">Uncharacterized protein</fullName>
    </submittedName>
</protein>
<feature type="transmembrane region" description="Helical" evidence="1">
    <location>
        <begin position="37"/>
        <end position="58"/>
    </location>
</feature>
<evidence type="ECO:0000256" key="1">
    <source>
        <dbReference type="SAM" id="Phobius"/>
    </source>
</evidence>
<proteinExistence type="predicted"/>
<name>A0A5N1GIQ4_9LACT</name>